<reference evidence="1" key="1">
    <citation type="submission" date="2009-10" db="EMBL/GenBank/DDBJ databases">
        <title>Diversity of trophic interactions inside an arsenic-rich microbial ecosystem.</title>
        <authorList>
            <person name="Bertin P.N."/>
            <person name="Heinrich-Salmeron A."/>
            <person name="Pelletier E."/>
            <person name="Goulhen-Chollet F."/>
            <person name="Arsene-Ploetze F."/>
            <person name="Gallien S."/>
            <person name="Calteau A."/>
            <person name="Vallenet D."/>
            <person name="Casiot C."/>
            <person name="Chane-Woon-Ming B."/>
            <person name="Giloteaux L."/>
            <person name="Barakat M."/>
            <person name="Bonnefoy V."/>
            <person name="Bruneel O."/>
            <person name="Chandler M."/>
            <person name="Cleiss J."/>
            <person name="Duran R."/>
            <person name="Elbaz-Poulichet F."/>
            <person name="Fonknechten N."/>
            <person name="Lauga B."/>
            <person name="Mornico D."/>
            <person name="Ortet P."/>
            <person name="Schaeffer C."/>
            <person name="Siguier P."/>
            <person name="Alexander Thil Smith A."/>
            <person name="Van Dorsselaer A."/>
            <person name="Weissenbach J."/>
            <person name="Medigue C."/>
            <person name="Le Paslier D."/>
        </authorList>
    </citation>
    <scope>NUCLEOTIDE SEQUENCE</scope>
</reference>
<dbReference type="EMBL" id="CABN01000056">
    <property type="protein sequence ID" value="CBH99821.1"/>
    <property type="molecule type" value="Genomic_DNA"/>
</dbReference>
<dbReference type="AlphaFoldDB" id="E6PY12"/>
<name>E6PY12_9ZZZZ</name>
<gene>
    <name evidence="1" type="ORF">CARN3_0777</name>
</gene>
<protein>
    <submittedName>
        <fullName evidence="1">Uncharacterized protein</fullName>
    </submittedName>
</protein>
<comment type="caution">
    <text evidence="1">The sequence shown here is derived from an EMBL/GenBank/DDBJ whole genome shotgun (WGS) entry which is preliminary data.</text>
</comment>
<proteinExistence type="predicted"/>
<organism evidence="1">
    <name type="scientific">mine drainage metagenome</name>
    <dbReference type="NCBI Taxonomy" id="410659"/>
    <lineage>
        <taxon>unclassified sequences</taxon>
        <taxon>metagenomes</taxon>
        <taxon>ecological metagenomes</taxon>
    </lineage>
</organism>
<accession>E6PY12</accession>
<evidence type="ECO:0000313" key="1">
    <source>
        <dbReference type="EMBL" id="CBH99821.1"/>
    </source>
</evidence>
<sequence>MPWRAAQPEELSAPTLRYVRRYSQSVPIETLEITPRGDANLARNLTYFPTNTPISDESELRAIIMECNVDLLILNVLCNMSPCQIETGEAGKRHFAAVCKSTNEPNTLPCPVFCP</sequence>